<dbReference type="AlphaFoldDB" id="A0A8H5I2F4"/>
<accession>A0A8H5I2F4</accession>
<comment type="caution">
    <text evidence="2">The sequence shown here is derived from an EMBL/GenBank/DDBJ whole genome shotgun (WGS) entry which is preliminary data.</text>
</comment>
<evidence type="ECO:0000313" key="3">
    <source>
        <dbReference type="Proteomes" id="UP000518752"/>
    </source>
</evidence>
<sequence>MPKPSSSWPLHSAAAYSRALFSQHARTVLRSMSTQPSLSLRAKQLSQRGGQNLTERYVRLEKNLRGRETLEAEYDHLKLSSMAGPVPTSSATPTDSTFRGLIIPRQPKEPQSDGIHLFCICFASRYNFRNFSECCMSGCAVCVYDLYEDSLVAYRDAVTKLQAMLNSMGVPEPEWPQDLRLKKLERKKDITLTVFEQMELDIKRRKQEAG</sequence>
<evidence type="ECO:0000259" key="1">
    <source>
        <dbReference type="Pfam" id="PF09791"/>
    </source>
</evidence>
<dbReference type="OrthoDB" id="10064411at2759"/>
<name>A0A8H5I2F4_9AGAR</name>
<protein>
    <recommendedName>
        <fullName evidence="1">Oxidoreductase-like domain-containing protein</fullName>
    </recommendedName>
</protein>
<dbReference type="InterPro" id="IPR019180">
    <property type="entry name" value="Oxidoreductase-like_N"/>
</dbReference>
<keyword evidence="3" id="KW-1185">Reference proteome</keyword>
<feature type="domain" description="Oxidoreductase-like" evidence="1">
    <location>
        <begin position="133"/>
        <end position="162"/>
    </location>
</feature>
<organism evidence="2 3">
    <name type="scientific">Collybiopsis confluens</name>
    <dbReference type="NCBI Taxonomy" id="2823264"/>
    <lineage>
        <taxon>Eukaryota</taxon>
        <taxon>Fungi</taxon>
        <taxon>Dikarya</taxon>
        <taxon>Basidiomycota</taxon>
        <taxon>Agaricomycotina</taxon>
        <taxon>Agaricomycetes</taxon>
        <taxon>Agaricomycetidae</taxon>
        <taxon>Agaricales</taxon>
        <taxon>Marasmiineae</taxon>
        <taxon>Omphalotaceae</taxon>
        <taxon>Collybiopsis</taxon>
    </lineage>
</organism>
<dbReference type="Pfam" id="PF09791">
    <property type="entry name" value="Oxidored-like"/>
    <property type="match status" value="1"/>
</dbReference>
<evidence type="ECO:0000313" key="2">
    <source>
        <dbReference type="EMBL" id="KAF5393769.1"/>
    </source>
</evidence>
<dbReference type="EMBL" id="JAACJN010000001">
    <property type="protein sequence ID" value="KAF5393769.1"/>
    <property type="molecule type" value="Genomic_DNA"/>
</dbReference>
<dbReference type="Proteomes" id="UP000518752">
    <property type="component" value="Unassembled WGS sequence"/>
</dbReference>
<gene>
    <name evidence="2" type="ORF">D9757_000262</name>
</gene>
<reference evidence="2 3" key="1">
    <citation type="journal article" date="2020" name="ISME J.">
        <title>Uncovering the hidden diversity of litter-decomposition mechanisms in mushroom-forming fungi.</title>
        <authorList>
            <person name="Floudas D."/>
            <person name="Bentzer J."/>
            <person name="Ahren D."/>
            <person name="Johansson T."/>
            <person name="Persson P."/>
            <person name="Tunlid A."/>
        </authorList>
    </citation>
    <scope>NUCLEOTIDE SEQUENCE [LARGE SCALE GENOMIC DNA]</scope>
    <source>
        <strain evidence="2 3">CBS 406.79</strain>
    </source>
</reference>
<proteinExistence type="predicted"/>